<keyword evidence="1" id="KW-0472">Membrane</keyword>
<feature type="transmembrane region" description="Helical" evidence="1">
    <location>
        <begin position="37"/>
        <end position="55"/>
    </location>
</feature>
<keyword evidence="1" id="KW-1133">Transmembrane helix</keyword>
<keyword evidence="1" id="KW-0812">Transmembrane</keyword>
<feature type="signal peptide" evidence="2">
    <location>
        <begin position="1"/>
        <end position="22"/>
    </location>
</feature>
<keyword evidence="5" id="KW-1185">Reference proteome</keyword>
<evidence type="ECO:0000256" key="2">
    <source>
        <dbReference type="SAM" id="SignalP"/>
    </source>
</evidence>
<feature type="domain" description="Low molecular weight protein antigen 6 PH" evidence="3">
    <location>
        <begin position="58"/>
        <end position="115"/>
    </location>
</feature>
<evidence type="ECO:0000313" key="5">
    <source>
        <dbReference type="Proteomes" id="UP001501237"/>
    </source>
</evidence>
<feature type="chain" id="PRO_5046106255" description="Low molecular weight protein antigen 6 PH domain-containing protein" evidence="2">
    <location>
        <begin position="23"/>
        <end position="183"/>
    </location>
</feature>
<keyword evidence="2" id="KW-0732">Signal</keyword>
<evidence type="ECO:0000259" key="3">
    <source>
        <dbReference type="Pfam" id="PF10756"/>
    </source>
</evidence>
<comment type="caution">
    <text evidence="4">The sequence shown here is derived from an EMBL/GenBank/DDBJ whole genome shotgun (WGS) entry which is preliminary data.</text>
</comment>
<dbReference type="InterPro" id="IPR019692">
    <property type="entry name" value="CFP-6_PH"/>
</dbReference>
<sequence length="183" mass="19543">MFMKPLRSTFAAVCAWAWLALAALNLADVAFRGRDKASLVAAAVLLLTSGIAYVLGLRPKAFADAEAVTVVNPLRTTRSPWSSVTKIDGTRTLTVHHEKGETHSWAVQASPRAQRKAERAKPDPRLPEAVAAELAGRTPVTFAIEHLTAQRGPGQGPTTTTWSPLALTTLLAPLTLLIAALFT</sequence>
<proteinExistence type="predicted"/>
<name>A0ABP6QKX3_9ACTN</name>
<organism evidence="4 5">
    <name type="scientific">Actinocorallia longicatena</name>
    <dbReference type="NCBI Taxonomy" id="111803"/>
    <lineage>
        <taxon>Bacteria</taxon>
        <taxon>Bacillati</taxon>
        <taxon>Actinomycetota</taxon>
        <taxon>Actinomycetes</taxon>
        <taxon>Streptosporangiales</taxon>
        <taxon>Thermomonosporaceae</taxon>
        <taxon>Actinocorallia</taxon>
    </lineage>
</organism>
<dbReference type="EMBL" id="BAAAUV010000028">
    <property type="protein sequence ID" value="GAA3235597.1"/>
    <property type="molecule type" value="Genomic_DNA"/>
</dbReference>
<gene>
    <name evidence="4" type="ORF">GCM10010468_69490</name>
</gene>
<reference evidence="5" key="1">
    <citation type="journal article" date="2019" name="Int. J. Syst. Evol. Microbiol.">
        <title>The Global Catalogue of Microorganisms (GCM) 10K type strain sequencing project: providing services to taxonomists for standard genome sequencing and annotation.</title>
        <authorList>
            <consortium name="The Broad Institute Genomics Platform"/>
            <consortium name="The Broad Institute Genome Sequencing Center for Infectious Disease"/>
            <person name="Wu L."/>
            <person name="Ma J."/>
        </authorList>
    </citation>
    <scope>NUCLEOTIDE SEQUENCE [LARGE SCALE GENOMIC DNA]</scope>
    <source>
        <strain evidence="5">JCM 9377</strain>
    </source>
</reference>
<feature type="transmembrane region" description="Helical" evidence="1">
    <location>
        <begin position="161"/>
        <end position="182"/>
    </location>
</feature>
<protein>
    <recommendedName>
        <fullName evidence="3">Low molecular weight protein antigen 6 PH domain-containing protein</fullName>
    </recommendedName>
</protein>
<accession>A0ABP6QKX3</accession>
<evidence type="ECO:0000256" key="1">
    <source>
        <dbReference type="SAM" id="Phobius"/>
    </source>
</evidence>
<dbReference type="Proteomes" id="UP001501237">
    <property type="component" value="Unassembled WGS sequence"/>
</dbReference>
<dbReference type="Pfam" id="PF10756">
    <property type="entry name" value="bPH_6"/>
    <property type="match status" value="1"/>
</dbReference>
<evidence type="ECO:0000313" key="4">
    <source>
        <dbReference type="EMBL" id="GAA3235597.1"/>
    </source>
</evidence>